<evidence type="ECO:0000256" key="5">
    <source>
        <dbReference type="ARBA" id="ARBA00023136"/>
    </source>
</evidence>
<dbReference type="EMBL" id="CAQQ02052953">
    <property type="status" value="NOT_ANNOTATED_CDS"/>
    <property type="molecule type" value="Genomic_DNA"/>
</dbReference>
<dbReference type="HOGENOM" id="CLU_802374_0_0_1"/>
<keyword evidence="10" id="KW-1185">Reference proteome</keyword>
<keyword evidence="4 8" id="KW-1133">Transmembrane helix</keyword>
<comment type="subcellular location">
    <subcellularLocation>
        <location evidence="1">Cell membrane</location>
        <topology evidence="1">Multi-pass membrane protein</topology>
    </subcellularLocation>
</comment>
<dbReference type="InterPro" id="IPR052192">
    <property type="entry name" value="Insect_Ionotropic_Sensory_Rcpt"/>
</dbReference>
<keyword evidence="6" id="KW-0675">Receptor</keyword>
<feature type="transmembrane region" description="Helical" evidence="8">
    <location>
        <begin position="245"/>
        <end position="266"/>
    </location>
</feature>
<evidence type="ECO:0000313" key="9">
    <source>
        <dbReference type="EnsemblMetazoa" id="MESCA007990-PA"/>
    </source>
</evidence>
<keyword evidence="3 8" id="KW-0812">Transmembrane</keyword>
<dbReference type="GO" id="GO:0005886">
    <property type="term" value="C:plasma membrane"/>
    <property type="evidence" value="ECO:0007669"/>
    <property type="project" value="UniProtKB-SubCell"/>
</dbReference>
<proteinExistence type="predicted"/>
<evidence type="ECO:0000256" key="6">
    <source>
        <dbReference type="ARBA" id="ARBA00023170"/>
    </source>
</evidence>
<reference evidence="9" key="2">
    <citation type="submission" date="2015-06" db="UniProtKB">
        <authorList>
            <consortium name="EnsemblMetazoa"/>
        </authorList>
    </citation>
    <scope>IDENTIFICATION</scope>
</reference>
<accession>T1GW21</accession>
<evidence type="ECO:0000256" key="7">
    <source>
        <dbReference type="ARBA" id="ARBA00023180"/>
    </source>
</evidence>
<dbReference type="AlphaFoldDB" id="T1GW21"/>
<dbReference type="EnsemblMetazoa" id="MESCA007990-RA">
    <property type="protein sequence ID" value="MESCA007990-PA"/>
    <property type="gene ID" value="MESCA007990"/>
</dbReference>
<keyword evidence="7" id="KW-0325">Glycoprotein</keyword>
<reference evidence="10" key="1">
    <citation type="submission" date="2013-02" db="EMBL/GenBank/DDBJ databases">
        <authorList>
            <person name="Hughes D."/>
        </authorList>
    </citation>
    <scope>NUCLEOTIDE SEQUENCE</scope>
    <source>
        <strain>Durham</strain>
        <strain evidence="10">NC isolate 2 -- Noor lab</strain>
    </source>
</reference>
<evidence type="ECO:0000256" key="1">
    <source>
        <dbReference type="ARBA" id="ARBA00004651"/>
    </source>
</evidence>
<evidence type="ECO:0000256" key="3">
    <source>
        <dbReference type="ARBA" id="ARBA00022692"/>
    </source>
</evidence>
<keyword evidence="2" id="KW-1003">Cell membrane</keyword>
<feature type="transmembrane region" description="Helical" evidence="8">
    <location>
        <begin position="306"/>
        <end position="328"/>
    </location>
</feature>
<evidence type="ECO:0000256" key="2">
    <source>
        <dbReference type="ARBA" id="ARBA00022475"/>
    </source>
</evidence>
<evidence type="ECO:0000256" key="8">
    <source>
        <dbReference type="SAM" id="Phobius"/>
    </source>
</evidence>
<dbReference type="STRING" id="36166.T1GW21"/>
<evidence type="ECO:0000256" key="4">
    <source>
        <dbReference type="ARBA" id="ARBA00022989"/>
    </source>
</evidence>
<organism evidence="9 10">
    <name type="scientific">Megaselia scalaris</name>
    <name type="common">Humpbacked fly</name>
    <name type="synonym">Phora scalaris</name>
    <dbReference type="NCBI Taxonomy" id="36166"/>
    <lineage>
        <taxon>Eukaryota</taxon>
        <taxon>Metazoa</taxon>
        <taxon>Ecdysozoa</taxon>
        <taxon>Arthropoda</taxon>
        <taxon>Hexapoda</taxon>
        <taxon>Insecta</taxon>
        <taxon>Pterygota</taxon>
        <taxon>Neoptera</taxon>
        <taxon>Endopterygota</taxon>
        <taxon>Diptera</taxon>
        <taxon>Brachycera</taxon>
        <taxon>Muscomorpha</taxon>
        <taxon>Platypezoidea</taxon>
        <taxon>Phoridae</taxon>
        <taxon>Megaseliini</taxon>
        <taxon>Megaselia</taxon>
    </lineage>
</organism>
<dbReference type="EMBL" id="CAQQ02052954">
    <property type="status" value="NOT_ANNOTATED_CDS"/>
    <property type="molecule type" value="Genomic_DNA"/>
</dbReference>
<keyword evidence="5 8" id="KW-0472">Membrane</keyword>
<dbReference type="Proteomes" id="UP000015102">
    <property type="component" value="Unassembled WGS sequence"/>
</dbReference>
<sequence>MGESRLDWTRLCSGFPYRRIKAAKKGKPNKTRPVTHGLGHINPSPQCDIYFSCHNSKHEIGVGFAVSDPKLVTREMSVFCEWVEDYQFPNSLVMFKHSKERYGCDWYPVIKVINQSLWQPWSLLKKSGEGVQLDLRGKVMYMPIAEDIPRIFTTFSNETTGEIRLSGVCWKVFKAFMEFNNGRVAPYLLNRRNEVQISPNGYANLNLTKFSGSYPIRIVDYCTMVPVISRIPSYMYLISPFQKSVQLGLIGVLIASSFMIFCISGFQSFSLSFLNSVSGLLNSTFASQISEAFIITSRCFQMLVRVYGFVFTNYYNCLLASFLATTLYGEQINTFQQLIDASVTLY</sequence>
<protein>
    <submittedName>
        <fullName evidence="9">Uncharacterized protein</fullName>
    </submittedName>
</protein>
<name>T1GW21_MEGSC</name>
<dbReference type="PANTHER" id="PTHR42643">
    <property type="entry name" value="IONOTROPIC RECEPTOR 20A-RELATED"/>
    <property type="match status" value="1"/>
</dbReference>
<evidence type="ECO:0000313" key="10">
    <source>
        <dbReference type="Proteomes" id="UP000015102"/>
    </source>
</evidence>
<dbReference type="PANTHER" id="PTHR42643:SF39">
    <property type="entry name" value="IONOTROPIC RECEPTOR 56A-RELATED"/>
    <property type="match status" value="1"/>
</dbReference>